<dbReference type="Proteomes" id="UP000054560">
    <property type="component" value="Unassembled WGS sequence"/>
</dbReference>
<keyword evidence="4" id="KW-0539">Nucleus</keyword>
<dbReference type="eggNOG" id="KOG3901">
    <property type="taxonomic scope" value="Eukaryota"/>
</dbReference>
<evidence type="ECO:0000256" key="4">
    <source>
        <dbReference type="ARBA" id="ARBA00023242"/>
    </source>
</evidence>
<evidence type="ECO:0000256" key="3">
    <source>
        <dbReference type="ARBA" id="ARBA00023163"/>
    </source>
</evidence>
<evidence type="ECO:0000313" key="8">
    <source>
        <dbReference type="EMBL" id="KNC79082.1"/>
    </source>
</evidence>
<evidence type="ECO:0000313" key="9">
    <source>
        <dbReference type="Proteomes" id="UP000054560"/>
    </source>
</evidence>
<dbReference type="GeneID" id="25909018"/>
<dbReference type="GO" id="GO:0005634">
    <property type="term" value="C:nucleus"/>
    <property type="evidence" value="ECO:0007669"/>
    <property type="project" value="UniProtKB-SubCell"/>
</dbReference>
<proteinExistence type="inferred from homology"/>
<keyword evidence="2" id="KW-0805">Transcription regulation</keyword>
<dbReference type="CDD" id="cd07978">
    <property type="entry name" value="HFD_TAF13"/>
    <property type="match status" value="1"/>
</dbReference>
<evidence type="ECO:0000256" key="6">
    <source>
        <dbReference type="ARBA" id="ARBA00040136"/>
    </source>
</evidence>
<comment type="subcellular location">
    <subcellularLocation>
        <location evidence="1">Nucleus</location>
    </subcellularLocation>
</comment>
<dbReference type="Gene3D" id="1.10.20.10">
    <property type="entry name" value="Histone, subunit A"/>
    <property type="match status" value="1"/>
</dbReference>
<name>A0A0L0FQN0_9EUKA</name>
<dbReference type="STRING" id="667725.A0A0L0FQN0"/>
<evidence type="ECO:0000256" key="7">
    <source>
        <dbReference type="SAM" id="MobiDB-lite"/>
    </source>
</evidence>
<dbReference type="Pfam" id="PF02269">
    <property type="entry name" value="TFIID-18kDa"/>
    <property type="match status" value="1"/>
</dbReference>
<evidence type="ECO:0000256" key="1">
    <source>
        <dbReference type="ARBA" id="ARBA00004123"/>
    </source>
</evidence>
<evidence type="ECO:0000256" key="5">
    <source>
        <dbReference type="ARBA" id="ARBA00038392"/>
    </source>
</evidence>
<protein>
    <recommendedName>
        <fullName evidence="6">Transcription initiation factor TFIID subunit 13</fullName>
    </recommendedName>
</protein>
<accession>A0A0L0FQN0</accession>
<dbReference type="InterPro" id="IPR009072">
    <property type="entry name" value="Histone-fold"/>
</dbReference>
<dbReference type="OrthoDB" id="10266074at2759"/>
<keyword evidence="3" id="KW-0804">Transcription</keyword>
<dbReference type="InterPro" id="IPR003195">
    <property type="entry name" value="TFIID_TAF13"/>
</dbReference>
<dbReference type="GO" id="GO:0046982">
    <property type="term" value="F:protein heterodimerization activity"/>
    <property type="evidence" value="ECO:0007669"/>
    <property type="project" value="InterPro"/>
</dbReference>
<comment type="similarity">
    <text evidence="5">Belongs to the TAF13 family.</text>
</comment>
<gene>
    <name evidence="8" type="ORF">SARC_08514</name>
</gene>
<keyword evidence="9" id="KW-1185">Reference proteome</keyword>
<evidence type="ECO:0000256" key="2">
    <source>
        <dbReference type="ARBA" id="ARBA00023015"/>
    </source>
</evidence>
<feature type="region of interest" description="Disordered" evidence="7">
    <location>
        <begin position="1"/>
        <end position="26"/>
    </location>
</feature>
<dbReference type="SUPFAM" id="SSF47113">
    <property type="entry name" value="Histone-fold"/>
    <property type="match status" value="1"/>
</dbReference>
<dbReference type="PANTHER" id="PTHR11380:SF5">
    <property type="entry name" value="TRANSCRIPTION INITIATION FACTOR TFIID SUBUNIT 13"/>
    <property type="match status" value="1"/>
</dbReference>
<organism evidence="8 9">
    <name type="scientific">Sphaeroforma arctica JP610</name>
    <dbReference type="NCBI Taxonomy" id="667725"/>
    <lineage>
        <taxon>Eukaryota</taxon>
        <taxon>Ichthyosporea</taxon>
        <taxon>Ichthyophonida</taxon>
        <taxon>Sphaeroforma</taxon>
    </lineage>
</organism>
<reference evidence="8 9" key="1">
    <citation type="submission" date="2011-02" db="EMBL/GenBank/DDBJ databases">
        <title>The Genome Sequence of Sphaeroforma arctica JP610.</title>
        <authorList>
            <consortium name="The Broad Institute Genome Sequencing Platform"/>
            <person name="Russ C."/>
            <person name="Cuomo C."/>
            <person name="Young S.K."/>
            <person name="Zeng Q."/>
            <person name="Gargeya S."/>
            <person name="Alvarado L."/>
            <person name="Berlin A."/>
            <person name="Chapman S.B."/>
            <person name="Chen Z."/>
            <person name="Freedman E."/>
            <person name="Gellesch M."/>
            <person name="Goldberg J."/>
            <person name="Griggs A."/>
            <person name="Gujja S."/>
            <person name="Heilman E."/>
            <person name="Heiman D."/>
            <person name="Howarth C."/>
            <person name="Mehta T."/>
            <person name="Neiman D."/>
            <person name="Pearson M."/>
            <person name="Roberts A."/>
            <person name="Saif S."/>
            <person name="Shea T."/>
            <person name="Shenoy N."/>
            <person name="Sisk P."/>
            <person name="Stolte C."/>
            <person name="Sykes S."/>
            <person name="White J."/>
            <person name="Yandava C."/>
            <person name="Burger G."/>
            <person name="Gray M.W."/>
            <person name="Holland P.W.H."/>
            <person name="King N."/>
            <person name="Lang F.B.F."/>
            <person name="Roger A.J."/>
            <person name="Ruiz-Trillo I."/>
            <person name="Haas B."/>
            <person name="Nusbaum C."/>
            <person name="Birren B."/>
        </authorList>
    </citation>
    <scope>NUCLEOTIDE SEQUENCE [LARGE SCALE GENOMIC DNA]</scope>
    <source>
        <strain evidence="8 9">JP610</strain>
    </source>
</reference>
<dbReference type="EMBL" id="KQ242368">
    <property type="protein sequence ID" value="KNC79082.1"/>
    <property type="molecule type" value="Genomic_DNA"/>
</dbReference>
<dbReference type="PANTHER" id="PTHR11380">
    <property type="entry name" value="TRANSCRIPTION INITIATION FACTOR TFIID/SUPT3-RELATED"/>
    <property type="match status" value="1"/>
</dbReference>
<dbReference type="GO" id="GO:0006366">
    <property type="term" value="P:transcription by RNA polymerase II"/>
    <property type="evidence" value="ECO:0007669"/>
    <property type="project" value="InterPro"/>
</dbReference>
<sequence>MFGARRRSSRIRERNGSSTVNPEYEELTPRPCRQQRHPCTRNTRGIKKHAVKNSQADAAAENRRELDAMLIEGQCKNERKPVFLKEVRHMMFGFGDSNRPLHASCKLMEEILFEFMQDLLADAQKVSTNGPFRTEDLCFVIHRDKKKLNRAQELLVADKEISEAKRVISHI</sequence>
<dbReference type="AlphaFoldDB" id="A0A0L0FQN0"/>
<dbReference type="RefSeq" id="XP_014152984.1">
    <property type="nucleotide sequence ID" value="XM_014297509.1"/>
</dbReference>